<keyword evidence="5" id="KW-0349">Heme</keyword>
<evidence type="ECO:0000256" key="11">
    <source>
        <dbReference type="PIRSR" id="PIRSR600823-4"/>
    </source>
</evidence>
<dbReference type="Pfam" id="PF00141">
    <property type="entry name" value="peroxidase"/>
    <property type="match status" value="1"/>
</dbReference>
<evidence type="ECO:0000256" key="13">
    <source>
        <dbReference type="RuleBase" id="RU004241"/>
    </source>
</evidence>
<evidence type="ECO:0000256" key="2">
    <source>
        <dbReference type="ARBA" id="ARBA00001970"/>
    </source>
</evidence>
<dbReference type="GO" id="GO:0046872">
    <property type="term" value="F:metal ion binding"/>
    <property type="evidence" value="ECO:0007669"/>
    <property type="project" value="UniProtKB-KW"/>
</dbReference>
<keyword evidence="6 10" id="KW-0479">Metal-binding</keyword>
<evidence type="ECO:0000313" key="18">
    <source>
        <dbReference type="Proteomes" id="UP000028999"/>
    </source>
</evidence>
<proteinExistence type="inferred from homology"/>
<feature type="binding site" evidence="10">
    <location>
        <position position="74"/>
    </location>
    <ligand>
        <name>Ca(2+)</name>
        <dbReference type="ChEBI" id="CHEBI:29108"/>
        <label>1</label>
    </ligand>
</feature>
<dbReference type="InterPro" id="IPR010255">
    <property type="entry name" value="Haem_peroxidase_sf"/>
</dbReference>
<evidence type="ECO:0000259" key="16">
    <source>
        <dbReference type="PROSITE" id="PS50873"/>
    </source>
</evidence>
<dbReference type="GO" id="GO:0006979">
    <property type="term" value="P:response to oxidative stress"/>
    <property type="evidence" value="ECO:0007669"/>
    <property type="project" value="InterPro"/>
</dbReference>
<dbReference type="InterPro" id="IPR000823">
    <property type="entry name" value="Peroxidase_pln"/>
</dbReference>
<feature type="signal peptide" evidence="15">
    <location>
        <begin position="1"/>
        <end position="24"/>
    </location>
</feature>
<evidence type="ECO:0000256" key="4">
    <source>
        <dbReference type="ARBA" id="ARBA00022559"/>
    </source>
</evidence>
<dbReference type="PRINTS" id="PR00461">
    <property type="entry name" value="PLPEROXIDASE"/>
</dbReference>
<evidence type="ECO:0000313" key="17">
    <source>
        <dbReference type="EMBL" id="CDY10042.1"/>
    </source>
</evidence>
<evidence type="ECO:0000256" key="1">
    <source>
        <dbReference type="ARBA" id="ARBA00000189"/>
    </source>
</evidence>
<keyword evidence="14" id="KW-0472">Membrane</keyword>
<dbReference type="Gramene" id="CDY10042">
    <property type="protein sequence ID" value="CDY10042"/>
    <property type="gene ID" value="GSBRNA2T00031830001"/>
</dbReference>
<dbReference type="EC" id="1.11.1.7" evidence="3"/>
<comment type="cofactor">
    <cofactor evidence="2">
        <name>heme b</name>
        <dbReference type="ChEBI" id="CHEBI:60344"/>
    </cofactor>
</comment>
<feature type="binding site" evidence="10">
    <location>
        <position position="76"/>
    </location>
    <ligand>
        <name>Ca(2+)</name>
        <dbReference type="ChEBI" id="CHEBI:29108"/>
        <label>1</label>
    </ligand>
</feature>
<keyword evidence="14" id="KW-0812">Transmembrane</keyword>
<comment type="similarity">
    <text evidence="13">Belongs to the peroxidase family.</text>
</comment>
<dbReference type="STRING" id="3708.A0A078FAL6"/>
<dbReference type="PANTHER" id="PTHR31235">
    <property type="entry name" value="PEROXIDASE 25-RELATED"/>
    <property type="match status" value="1"/>
</dbReference>
<sequence>MNCLKTIALSLSLFLVGLVGPIQAQLQMNFYANTCPNAEKIVQDFVSNHISNAPSLAAALLRKHFHDCFVRGCDGSVLINSSTSGNAERDATPNLTVRGFGFIEAIKTVLEAQCPGIVSCADIIALASRDAVVFTISIIHIHKTLLYITICLLFPIISFVML</sequence>
<keyword evidence="10" id="KW-0106">Calcium</keyword>
<keyword evidence="7" id="KW-0560">Oxidoreductase</keyword>
<feature type="transmembrane region" description="Helical" evidence="14">
    <location>
        <begin position="144"/>
        <end position="161"/>
    </location>
</feature>
<dbReference type="GO" id="GO:0020037">
    <property type="term" value="F:heme binding"/>
    <property type="evidence" value="ECO:0007669"/>
    <property type="project" value="InterPro"/>
</dbReference>
<dbReference type="GO" id="GO:0004601">
    <property type="term" value="F:peroxidase activity"/>
    <property type="evidence" value="ECO:0000318"/>
    <property type="project" value="GO_Central"/>
</dbReference>
<dbReference type="PROSITE" id="PS50873">
    <property type="entry name" value="PEROXIDASE_4"/>
    <property type="match status" value="1"/>
</dbReference>
<feature type="active site" description="Proton acceptor" evidence="9">
    <location>
        <position position="66"/>
    </location>
</feature>
<evidence type="ECO:0000256" key="7">
    <source>
        <dbReference type="ARBA" id="ARBA00023002"/>
    </source>
</evidence>
<dbReference type="EMBL" id="LK032000">
    <property type="protein sequence ID" value="CDY10042.1"/>
    <property type="molecule type" value="Genomic_DNA"/>
</dbReference>
<keyword evidence="8" id="KW-0408">Iron</keyword>
<evidence type="ECO:0000256" key="3">
    <source>
        <dbReference type="ARBA" id="ARBA00012313"/>
    </source>
</evidence>
<feature type="disulfide bond" evidence="12">
    <location>
        <begin position="35"/>
        <end position="114"/>
    </location>
</feature>
<dbReference type="OMA" id="ISIIHIH"/>
<dbReference type="SUPFAM" id="SSF48113">
    <property type="entry name" value="Heme-dependent peroxidases"/>
    <property type="match status" value="1"/>
</dbReference>
<keyword evidence="4" id="KW-0575">Peroxidase</keyword>
<feature type="disulfide bond" evidence="12">
    <location>
        <begin position="68"/>
        <end position="73"/>
    </location>
</feature>
<feature type="binding site" evidence="10">
    <location>
        <position position="70"/>
    </location>
    <ligand>
        <name>Ca(2+)</name>
        <dbReference type="ChEBI" id="CHEBI:29108"/>
        <label>1</label>
    </ligand>
</feature>
<dbReference type="GO" id="GO:0140825">
    <property type="term" value="F:lactoperoxidase activity"/>
    <property type="evidence" value="ECO:0007669"/>
    <property type="project" value="UniProtKB-EC"/>
</dbReference>
<gene>
    <name evidence="17" type="primary">BnaC08g44090D</name>
    <name evidence="17" type="ORF">GSBRNA2T00031830001</name>
</gene>
<dbReference type="PaxDb" id="3708-A0A078FAL6"/>
<dbReference type="Proteomes" id="UP000028999">
    <property type="component" value="Unassembled WGS sequence"/>
</dbReference>
<keyword evidence="18" id="KW-1185">Reference proteome</keyword>
<dbReference type="Gene3D" id="1.10.520.10">
    <property type="match status" value="1"/>
</dbReference>
<evidence type="ECO:0000256" key="5">
    <source>
        <dbReference type="ARBA" id="ARBA00022617"/>
    </source>
</evidence>
<organism evidence="17 18">
    <name type="scientific">Brassica napus</name>
    <name type="common">Rape</name>
    <dbReference type="NCBI Taxonomy" id="3708"/>
    <lineage>
        <taxon>Eukaryota</taxon>
        <taxon>Viridiplantae</taxon>
        <taxon>Streptophyta</taxon>
        <taxon>Embryophyta</taxon>
        <taxon>Tracheophyta</taxon>
        <taxon>Spermatophyta</taxon>
        <taxon>Magnoliopsida</taxon>
        <taxon>eudicotyledons</taxon>
        <taxon>Gunneridae</taxon>
        <taxon>Pentapetalae</taxon>
        <taxon>rosids</taxon>
        <taxon>malvids</taxon>
        <taxon>Brassicales</taxon>
        <taxon>Brassicaceae</taxon>
        <taxon>Brassiceae</taxon>
        <taxon>Brassica</taxon>
    </lineage>
</organism>
<reference evidence="17 18" key="1">
    <citation type="journal article" date="2014" name="Science">
        <title>Plant genetics. Early allopolyploid evolution in the post-Neolithic Brassica napus oilseed genome.</title>
        <authorList>
            <person name="Chalhoub B."/>
            <person name="Denoeud F."/>
            <person name="Liu S."/>
            <person name="Parkin I.A."/>
            <person name="Tang H."/>
            <person name="Wang X."/>
            <person name="Chiquet J."/>
            <person name="Belcram H."/>
            <person name="Tong C."/>
            <person name="Samans B."/>
            <person name="Correa M."/>
            <person name="Da Silva C."/>
            <person name="Just J."/>
            <person name="Falentin C."/>
            <person name="Koh C.S."/>
            <person name="Le Clainche I."/>
            <person name="Bernard M."/>
            <person name="Bento P."/>
            <person name="Noel B."/>
            <person name="Labadie K."/>
            <person name="Alberti A."/>
            <person name="Charles M."/>
            <person name="Arnaud D."/>
            <person name="Guo H."/>
            <person name="Daviaud C."/>
            <person name="Alamery S."/>
            <person name="Jabbari K."/>
            <person name="Zhao M."/>
            <person name="Edger P.P."/>
            <person name="Chelaifa H."/>
            <person name="Tack D."/>
            <person name="Lassalle G."/>
            <person name="Mestiri I."/>
            <person name="Schnel N."/>
            <person name="Le Paslier M.C."/>
            <person name="Fan G."/>
            <person name="Renault V."/>
            <person name="Bayer P.E."/>
            <person name="Golicz A.A."/>
            <person name="Manoli S."/>
            <person name="Lee T.H."/>
            <person name="Thi V.H."/>
            <person name="Chalabi S."/>
            <person name="Hu Q."/>
            <person name="Fan C."/>
            <person name="Tollenaere R."/>
            <person name="Lu Y."/>
            <person name="Battail C."/>
            <person name="Shen J."/>
            <person name="Sidebottom C.H."/>
            <person name="Wang X."/>
            <person name="Canaguier A."/>
            <person name="Chauveau A."/>
            <person name="Berard A."/>
            <person name="Deniot G."/>
            <person name="Guan M."/>
            <person name="Liu Z."/>
            <person name="Sun F."/>
            <person name="Lim Y.P."/>
            <person name="Lyons E."/>
            <person name="Town C.D."/>
            <person name="Bancroft I."/>
            <person name="Wang X."/>
            <person name="Meng J."/>
            <person name="Ma J."/>
            <person name="Pires J.C."/>
            <person name="King G.J."/>
            <person name="Brunel D."/>
            <person name="Delourme R."/>
            <person name="Renard M."/>
            <person name="Aury J.M."/>
            <person name="Adams K.L."/>
            <person name="Batley J."/>
            <person name="Snowdon R.J."/>
            <person name="Tost J."/>
            <person name="Edwards D."/>
            <person name="Zhou Y."/>
            <person name="Hua W."/>
            <person name="Sharpe A.G."/>
            <person name="Paterson A.H."/>
            <person name="Guan C."/>
            <person name="Wincker P."/>
        </authorList>
    </citation>
    <scope>NUCLEOTIDE SEQUENCE [LARGE SCALE GENOMIC DNA]</scope>
    <source>
        <strain evidence="18">cv. Darmor-bzh</strain>
    </source>
</reference>
<feature type="binding site" evidence="10">
    <location>
        <position position="67"/>
    </location>
    <ligand>
        <name>Ca(2+)</name>
        <dbReference type="ChEBI" id="CHEBI:29108"/>
        <label>1</label>
    </ligand>
</feature>
<accession>A0A078FAL6</accession>
<comment type="catalytic activity">
    <reaction evidence="1">
        <text>2 a phenolic donor + H2O2 = 2 a phenolic radical donor + 2 H2O</text>
        <dbReference type="Rhea" id="RHEA:56136"/>
        <dbReference type="ChEBI" id="CHEBI:15377"/>
        <dbReference type="ChEBI" id="CHEBI:16240"/>
        <dbReference type="ChEBI" id="CHEBI:139520"/>
        <dbReference type="ChEBI" id="CHEBI:139521"/>
        <dbReference type="EC" id="1.11.1.7"/>
    </reaction>
</comment>
<comment type="cofactor">
    <cofactor evidence="10">
        <name>Ca(2+)</name>
        <dbReference type="ChEBI" id="CHEBI:29108"/>
    </cofactor>
    <text evidence="10">Binds 2 calcium ions per subunit.</text>
</comment>
<dbReference type="PRINTS" id="PR00458">
    <property type="entry name" value="PEROXIDASE"/>
</dbReference>
<feature type="site" description="Transition state stabilizer" evidence="11">
    <location>
        <position position="62"/>
    </location>
</feature>
<evidence type="ECO:0000256" key="8">
    <source>
        <dbReference type="ARBA" id="ARBA00023004"/>
    </source>
</evidence>
<evidence type="ECO:0000256" key="15">
    <source>
        <dbReference type="SAM" id="SignalP"/>
    </source>
</evidence>
<name>A0A078FAL6_BRANA</name>
<evidence type="ECO:0000256" key="14">
    <source>
        <dbReference type="SAM" id="Phobius"/>
    </source>
</evidence>
<evidence type="ECO:0000256" key="10">
    <source>
        <dbReference type="PIRSR" id="PIRSR600823-3"/>
    </source>
</evidence>
<keyword evidence="15" id="KW-0732">Signal</keyword>
<dbReference type="AlphaFoldDB" id="A0A078FAL6"/>
<evidence type="ECO:0000256" key="6">
    <source>
        <dbReference type="ARBA" id="ARBA00022723"/>
    </source>
</evidence>
<feature type="binding site" evidence="10">
    <location>
        <position position="72"/>
    </location>
    <ligand>
        <name>Ca(2+)</name>
        <dbReference type="ChEBI" id="CHEBI:29108"/>
        <label>1</label>
    </ligand>
</feature>
<dbReference type="GO" id="GO:0009505">
    <property type="term" value="C:plant-type cell wall"/>
    <property type="evidence" value="ECO:0000318"/>
    <property type="project" value="GO_Central"/>
</dbReference>
<feature type="binding site" evidence="10">
    <location>
        <position position="88"/>
    </location>
    <ligand>
        <name>Ca(2+)</name>
        <dbReference type="ChEBI" id="CHEBI:29108"/>
        <label>1</label>
    </ligand>
</feature>
<evidence type="ECO:0000256" key="9">
    <source>
        <dbReference type="PIRSR" id="PIRSR600823-1"/>
    </source>
</evidence>
<protein>
    <recommendedName>
        <fullName evidence="3">peroxidase</fullName>
        <ecNumber evidence="3">1.11.1.7</ecNumber>
    </recommendedName>
</protein>
<dbReference type="InterPro" id="IPR002016">
    <property type="entry name" value="Haem_peroxidase"/>
</dbReference>
<dbReference type="GO" id="GO:0006950">
    <property type="term" value="P:response to stress"/>
    <property type="evidence" value="ECO:0000318"/>
    <property type="project" value="GO_Central"/>
</dbReference>
<feature type="chain" id="PRO_5001734604" description="peroxidase" evidence="15">
    <location>
        <begin position="25"/>
        <end position="162"/>
    </location>
</feature>
<evidence type="ECO:0000256" key="12">
    <source>
        <dbReference type="PIRSR" id="PIRSR600823-5"/>
    </source>
</evidence>
<keyword evidence="12" id="KW-1015">Disulfide bond</keyword>
<keyword evidence="14" id="KW-1133">Transmembrane helix</keyword>
<feature type="domain" description="Plant heme peroxidase family profile" evidence="16">
    <location>
        <begin position="25"/>
        <end position="162"/>
    </location>
</feature>